<dbReference type="InterPro" id="IPR003964">
    <property type="entry name" value="Carb_kinase"/>
</dbReference>
<evidence type="ECO:0000256" key="3">
    <source>
        <dbReference type="ARBA" id="ARBA00022777"/>
    </source>
</evidence>
<evidence type="ECO:0000313" key="7">
    <source>
        <dbReference type="EMBL" id="TYB30880.1"/>
    </source>
</evidence>
<evidence type="ECO:0000256" key="4">
    <source>
        <dbReference type="NCBIfam" id="TIGR00746"/>
    </source>
</evidence>
<dbReference type="SUPFAM" id="SSF53633">
    <property type="entry name" value="Carbamate kinase-like"/>
    <property type="match status" value="1"/>
</dbReference>
<reference evidence="7" key="1">
    <citation type="submission" date="2019-08" db="EMBL/GenBank/DDBJ databases">
        <title>Genomic characterization of a novel candidate phylum (ARYD3) from a high temperature, high salinity tertiary oil reservoir in north central Oklahoma, USA.</title>
        <authorList>
            <person name="Youssef N.H."/>
            <person name="Yadav A."/>
            <person name="Elshahed M.S."/>
        </authorList>
    </citation>
    <scope>NUCLEOTIDE SEQUENCE [LARGE SCALE GENOMIC DNA]</scope>
    <source>
        <strain evidence="7">ARYD3</strain>
    </source>
</reference>
<dbReference type="Proteomes" id="UP000324143">
    <property type="component" value="Unassembled WGS sequence"/>
</dbReference>
<organism evidence="7 8">
    <name type="scientific">Candidatus Mcinerneyibacterium aminivorans</name>
    <dbReference type="NCBI Taxonomy" id="2703815"/>
    <lineage>
        <taxon>Bacteria</taxon>
        <taxon>Candidatus Macinerneyibacteriota</taxon>
        <taxon>Candidatus Mcinerneyibacteria</taxon>
        <taxon>Candidatus Mcinerneyibacteriales</taxon>
        <taxon>Candidatus Mcinerneyibacteriaceae</taxon>
        <taxon>Candidatus Mcinerneyibacterium</taxon>
    </lineage>
</organism>
<evidence type="ECO:0000256" key="5">
    <source>
        <dbReference type="PIRNR" id="PIRNR000723"/>
    </source>
</evidence>
<dbReference type="InterPro" id="IPR036393">
    <property type="entry name" value="AceGlu_kinase-like_sf"/>
</dbReference>
<comment type="similarity">
    <text evidence="1 5">Belongs to the carbamate kinase family.</text>
</comment>
<gene>
    <name evidence="7" type="primary">arcC</name>
    <name evidence="7" type="ORF">FXF47_06760</name>
</gene>
<dbReference type="GO" id="GO:0008804">
    <property type="term" value="F:carbamate kinase activity"/>
    <property type="evidence" value="ECO:0007669"/>
    <property type="project" value="UniProtKB-UniRule"/>
</dbReference>
<dbReference type="GO" id="GO:0019546">
    <property type="term" value="P:L-arginine deiminase pathway"/>
    <property type="evidence" value="ECO:0007669"/>
    <property type="project" value="TreeGrafter"/>
</dbReference>
<dbReference type="FunFam" id="3.40.1160.10:FF:000007">
    <property type="entry name" value="Carbamate kinase"/>
    <property type="match status" value="1"/>
</dbReference>
<feature type="domain" description="Aspartate/glutamate/uridylate kinase" evidence="6">
    <location>
        <begin position="5"/>
        <end position="296"/>
    </location>
</feature>
<accession>A0A5D0MHH1</accession>
<evidence type="ECO:0000256" key="2">
    <source>
        <dbReference type="ARBA" id="ARBA00022679"/>
    </source>
</evidence>
<dbReference type="PRINTS" id="PR01469">
    <property type="entry name" value="CARBMTKINASE"/>
</dbReference>
<sequence>MTKEKVVIALGGNAIIREGEEGNIHQQFKNTRASLGGILNVIKDGYEVAITHGNGPQAGNMLIRTEEGVKKGVPDRPLGVIVADTEGGMGYMIEQSLQNRLHQEGMDKDVVTILSQVVVDPEDPQMKNPSKPVGPFYSKNEAEKHEEEKGWNIVEDAGRGYRRVVPSPIPQTVVEKNTIEKLVNSGTVVIAAGGGGIPVYYDDKGNLEGIDAVIDKDFASAVLALEIDAKILVISTGVEKVAINFGKENEQFLDEMTVKDCRKYLEEGHFPPGSMGPKIKAAINFLENGGEKVYITLPEKIEDALKGKTGTLIKK</sequence>
<dbReference type="Gene3D" id="3.40.1160.10">
    <property type="entry name" value="Acetylglutamate kinase-like"/>
    <property type="match status" value="1"/>
</dbReference>
<dbReference type="Pfam" id="PF00696">
    <property type="entry name" value="AA_kinase"/>
    <property type="match status" value="1"/>
</dbReference>
<dbReference type="PANTHER" id="PTHR30409:SF1">
    <property type="entry name" value="CARBAMATE KINASE-RELATED"/>
    <property type="match status" value="1"/>
</dbReference>
<dbReference type="GO" id="GO:0005829">
    <property type="term" value="C:cytosol"/>
    <property type="evidence" value="ECO:0007669"/>
    <property type="project" value="TreeGrafter"/>
</dbReference>
<protein>
    <recommendedName>
        <fullName evidence="4 5">Carbamate kinase</fullName>
    </recommendedName>
</protein>
<dbReference type="EMBL" id="VSIX01000065">
    <property type="protein sequence ID" value="TYB30880.1"/>
    <property type="molecule type" value="Genomic_DNA"/>
</dbReference>
<evidence type="ECO:0000259" key="6">
    <source>
        <dbReference type="Pfam" id="PF00696"/>
    </source>
</evidence>
<dbReference type="NCBIfam" id="NF009007">
    <property type="entry name" value="PRK12352.1"/>
    <property type="match status" value="1"/>
</dbReference>
<comment type="caution">
    <text evidence="7">The sequence shown here is derived from an EMBL/GenBank/DDBJ whole genome shotgun (WGS) entry which is preliminary data.</text>
</comment>
<dbReference type="AlphaFoldDB" id="A0A5D0MHH1"/>
<dbReference type="CDD" id="cd04235">
    <property type="entry name" value="AAK_CK"/>
    <property type="match status" value="1"/>
</dbReference>
<proteinExistence type="inferred from homology"/>
<evidence type="ECO:0000256" key="1">
    <source>
        <dbReference type="ARBA" id="ARBA00011066"/>
    </source>
</evidence>
<dbReference type="PANTHER" id="PTHR30409">
    <property type="entry name" value="CARBAMATE KINASE"/>
    <property type="match status" value="1"/>
</dbReference>
<keyword evidence="2 5" id="KW-0808">Transferase</keyword>
<name>A0A5D0MHH1_9BACT</name>
<keyword evidence="8" id="KW-1185">Reference proteome</keyword>
<dbReference type="InterPro" id="IPR001048">
    <property type="entry name" value="Asp/Glu/Uridylate_kinase"/>
</dbReference>
<dbReference type="PIRSF" id="PIRSF000723">
    <property type="entry name" value="Carbamate_kin"/>
    <property type="match status" value="1"/>
</dbReference>
<evidence type="ECO:0000313" key="8">
    <source>
        <dbReference type="Proteomes" id="UP000324143"/>
    </source>
</evidence>
<dbReference type="NCBIfam" id="TIGR00746">
    <property type="entry name" value="arcC"/>
    <property type="match status" value="1"/>
</dbReference>
<keyword evidence="3 5" id="KW-0418">Kinase</keyword>